<keyword evidence="2" id="KW-0808">Transferase</keyword>
<dbReference type="SUPFAM" id="SSF53335">
    <property type="entry name" value="S-adenosyl-L-methionine-dependent methyltransferases"/>
    <property type="match status" value="1"/>
</dbReference>
<evidence type="ECO:0000256" key="2">
    <source>
        <dbReference type="ARBA" id="ARBA00022679"/>
    </source>
</evidence>
<dbReference type="STRING" id="1108595.BKX93_00370"/>
<name>A0A1D9LBE4_9NEIS</name>
<dbReference type="InterPro" id="IPR026170">
    <property type="entry name" value="FAM173A/B"/>
</dbReference>
<keyword evidence="1" id="KW-0489">Methyltransferase</keyword>
<gene>
    <name evidence="5" type="ORF">BKX93_00370</name>
</gene>
<keyword evidence="4" id="KW-0472">Membrane</keyword>
<dbReference type="GO" id="GO:0016279">
    <property type="term" value="F:protein-lysine N-methyltransferase activity"/>
    <property type="evidence" value="ECO:0007669"/>
    <property type="project" value="InterPro"/>
</dbReference>
<dbReference type="PANTHER" id="PTHR13610:SF9">
    <property type="entry name" value="FI06469P"/>
    <property type="match status" value="1"/>
</dbReference>
<sequence length="246" mass="26941">MRRLRHPLLQLLACVGAWIFIAPALHLLPWAALQGLLAGLCAVALRLPGWQRLAHGLFVPAVALASQAGVAPGWYLAALLLTLALGRNALVERVPLYRSAVAVAERLAERLAGGASLLEAGCGDGRLALLLALRRPDLNMRALENAVGSWLLARWRWRRAGSPNRLAFACRNFWSEDWGGYDAIYVFLSPEPMPRVWSKFVAEGRAGSLLISNTFSVPGIEPDECIPLDGPLQKELLIWRHPNGPR</sequence>
<keyword evidence="4" id="KW-1133">Transmembrane helix</keyword>
<evidence type="ECO:0000313" key="6">
    <source>
        <dbReference type="Proteomes" id="UP000178776"/>
    </source>
</evidence>
<evidence type="ECO:0000313" key="5">
    <source>
        <dbReference type="EMBL" id="AOZ48593.1"/>
    </source>
</evidence>
<dbReference type="PANTHER" id="PTHR13610">
    <property type="entry name" value="METHYLTRANSFERASE DOMAIN-CONTAINING PROTEIN"/>
    <property type="match status" value="1"/>
</dbReference>
<evidence type="ECO:0008006" key="7">
    <source>
        <dbReference type="Google" id="ProtNLM"/>
    </source>
</evidence>
<protein>
    <recommendedName>
        <fullName evidence="7">SAM-dependent methyltransferase</fullName>
    </recommendedName>
</protein>
<evidence type="ECO:0000256" key="3">
    <source>
        <dbReference type="ARBA" id="ARBA00022691"/>
    </source>
</evidence>
<evidence type="ECO:0000256" key="4">
    <source>
        <dbReference type="SAM" id="Phobius"/>
    </source>
</evidence>
<proteinExistence type="predicted"/>
<evidence type="ECO:0000256" key="1">
    <source>
        <dbReference type="ARBA" id="ARBA00022603"/>
    </source>
</evidence>
<dbReference type="Gene3D" id="3.40.50.150">
    <property type="entry name" value="Vaccinia Virus protein VP39"/>
    <property type="match status" value="1"/>
</dbReference>
<organism evidence="5 6">
    <name type="scientific">Chromobacterium vaccinii</name>
    <dbReference type="NCBI Taxonomy" id="1108595"/>
    <lineage>
        <taxon>Bacteria</taxon>
        <taxon>Pseudomonadati</taxon>
        <taxon>Pseudomonadota</taxon>
        <taxon>Betaproteobacteria</taxon>
        <taxon>Neisseriales</taxon>
        <taxon>Chromobacteriaceae</taxon>
        <taxon>Chromobacterium</taxon>
    </lineage>
</organism>
<keyword evidence="4" id="KW-0812">Transmembrane</keyword>
<dbReference type="Proteomes" id="UP000178776">
    <property type="component" value="Chromosome"/>
</dbReference>
<accession>A0A1D9LBE4</accession>
<dbReference type="GO" id="GO:0032259">
    <property type="term" value="P:methylation"/>
    <property type="evidence" value="ECO:0007669"/>
    <property type="project" value="UniProtKB-KW"/>
</dbReference>
<dbReference type="GeneID" id="68839678"/>
<dbReference type="AlphaFoldDB" id="A0A1D9LBE4"/>
<feature type="transmembrane region" description="Helical" evidence="4">
    <location>
        <begin position="61"/>
        <end position="85"/>
    </location>
</feature>
<dbReference type="RefSeq" id="WP_046156375.1">
    <property type="nucleotide sequence ID" value="NZ_CP017707.1"/>
</dbReference>
<keyword evidence="3" id="KW-0949">S-adenosyl-L-methionine</keyword>
<dbReference type="InterPro" id="IPR029063">
    <property type="entry name" value="SAM-dependent_MTases_sf"/>
</dbReference>
<reference evidence="5 6" key="1">
    <citation type="submission" date="2016-10" db="EMBL/GenBank/DDBJ databases">
        <title>Chromobacterium muskegensis sp. nov., an insecticidal bacterium isolated from Sphagnum bogs.</title>
        <authorList>
            <person name="Sparks M.E."/>
            <person name="Blackburn M.B."/>
            <person name="Gundersen-Rindal D.E."/>
            <person name="Mitchell A."/>
            <person name="Farrar R."/>
            <person name="Kuhar D."/>
        </authorList>
    </citation>
    <scope>NUCLEOTIDE SEQUENCE [LARGE SCALE GENOMIC DNA]</scope>
    <source>
        <strain evidence="5 6">21-1</strain>
    </source>
</reference>
<dbReference type="KEGG" id="cvc:BKX93_00370"/>
<feature type="transmembrane region" description="Helical" evidence="4">
    <location>
        <begin position="31"/>
        <end position="49"/>
    </location>
</feature>
<dbReference type="EMBL" id="CP017707">
    <property type="protein sequence ID" value="AOZ48593.1"/>
    <property type="molecule type" value="Genomic_DNA"/>
</dbReference>
<feature type="transmembrane region" description="Helical" evidence="4">
    <location>
        <begin position="7"/>
        <end position="25"/>
    </location>
</feature>